<dbReference type="EMBL" id="BAABDI010000026">
    <property type="protein sequence ID" value="GAA3984569.1"/>
    <property type="molecule type" value="Genomic_DNA"/>
</dbReference>
<organism evidence="1 2">
    <name type="scientific">Hymenobacter antarcticus</name>
    <dbReference type="NCBI Taxonomy" id="486270"/>
    <lineage>
        <taxon>Bacteria</taxon>
        <taxon>Pseudomonadati</taxon>
        <taxon>Bacteroidota</taxon>
        <taxon>Cytophagia</taxon>
        <taxon>Cytophagales</taxon>
        <taxon>Hymenobacteraceae</taxon>
        <taxon>Hymenobacter</taxon>
    </lineage>
</organism>
<gene>
    <name evidence="1" type="ORF">GCM10022407_31980</name>
</gene>
<sequence length="94" mass="11399">MFGRTTRLSRGHESRPIRKKSYPYKVKKWWGWRTTETFTLRNRAGRRLTSAHYDYVSTEADYRIIVGRKLSKKNVQHWYIDSVGVTTPYPYKRR</sequence>
<reference evidence="2" key="1">
    <citation type="journal article" date="2019" name="Int. J. Syst. Evol. Microbiol.">
        <title>The Global Catalogue of Microorganisms (GCM) 10K type strain sequencing project: providing services to taxonomists for standard genome sequencing and annotation.</title>
        <authorList>
            <consortium name="The Broad Institute Genomics Platform"/>
            <consortium name="The Broad Institute Genome Sequencing Center for Infectious Disease"/>
            <person name="Wu L."/>
            <person name="Ma J."/>
        </authorList>
    </citation>
    <scope>NUCLEOTIDE SEQUENCE [LARGE SCALE GENOMIC DNA]</scope>
    <source>
        <strain evidence="2">JCM 17217</strain>
    </source>
</reference>
<protein>
    <submittedName>
        <fullName evidence="1">Uncharacterized protein</fullName>
    </submittedName>
</protein>
<proteinExistence type="predicted"/>
<name>A0ABP7QLH4_9BACT</name>
<evidence type="ECO:0000313" key="1">
    <source>
        <dbReference type="EMBL" id="GAA3984569.1"/>
    </source>
</evidence>
<accession>A0ABP7QLH4</accession>
<keyword evidence="2" id="KW-1185">Reference proteome</keyword>
<comment type="caution">
    <text evidence="1">The sequence shown here is derived from an EMBL/GenBank/DDBJ whole genome shotgun (WGS) entry which is preliminary data.</text>
</comment>
<evidence type="ECO:0000313" key="2">
    <source>
        <dbReference type="Proteomes" id="UP001501556"/>
    </source>
</evidence>
<dbReference type="Proteomes" id="UP001501556">
    <property type="component" value="Unassembled WGS sequence"/>
</dbReference>